<feature type="chain" id="PRO_5039504360" evidence="1">
    <location>
        <begin position="22"/>
        <end position="110"/>
    </location>
</feature>
<gene>
    <name evidence="2" type="ORF">J1N35_005396</name>
</gene>
<name>A0A9D3WE79_9ROSI</name>
<sequence length="110" mass="12400">MTSFCCIQLTTFLVLHELIKALVLHIDPLYDMFEPGFGHFKPWRWPPTIQFLLVVTDRRSTNFGLKNEVCRGKVILCRAGGKVKGKGNGRVEVKATVQIGGLEEVKKAKE</sequence>
<organism evidence="2 3">
    <name type="scientific">Gossypium stocksii</name>
    <dbReference type="NCBI Taxonomy" id="47602"/>
    <lineage>
        <taxon>Eukaryota</taxon>
        <taxon>Viridiplantae</taxon>
        <taxon>Streptophyta</taxon>
        <taxon>Embryophyta</taxon>
        <taxon>Tracheophyta</taxon>
        <taxon>Spermatophyta</taxon>
        <taxon>Magnoliopsida</taxon>
        <taxon>eudicotyledons</taxon>
        <taxon>Gunneridae</taxon>
        <taxon>Pentapetalae</taxon>
        <taxon>rosids</taxon>
        <taxon>malvids</taxon>
        <taxon>Malvales</taxon>
        <taxon>Malvaceae</taxon>
        <taxon>Malvoideae</taxon>
        <taxon>Gossypium</taxon>
    </lineage>
</organism>
<dbReference type="AlphaFoldDB" id="A0A9D3WE79"/>
<evidence type="ECO:0000256" key="1">
    <source>
        <dbReference type="SAM" id="SignalP"/>
    </source>
</evidence>
<dbReference type="Proteomes" id="UP000828251">
    <property type="component" value="Unassembled WGS sequence"/>
</dbReference>
<protein>
    <submittedName>
        <fullName evidence="2">Uncharacterized protein</fullName>
    </submittedName>
</protein>
<dbReference type="EMBL" id="JAIQCV010000002">
    <property type="protein sequence ID" value="KAH1122236.1"/>
    <property type="molecule type" value="Genomic_DNA"/>
</dbReference>
<keyword evidence="1" id="KW-0732">Signal</keyword>
<keyword evidence="3" id="KW-1185">Reference proteome</keyword>
<feature type="signal peptide" evidence="1">
    <location>
        <begin position="1"/>
        <end position="21"/>
    </location>
</feature>
<reference evidence="2 3" key="1">
    <citation type="journal article" date="2021" name="Plant Biotechnol. J.">
        <title>Multi-omics assisted identification of the key and species-specific regulatory components of drought-tolerant mechanisms in Gossypium stocksii.</title>
        <authorList>
            <person name="Yu D."/>
            <person name="Ke L."/>
            <person name="Zhang D."/>
            <person name="Wu Y."/>
            <person name="Sun Y."/>
            <person name="Mei J."/>
            <person name="Sun J."/>
            <person name="Sun Y."/>
        </authorList>
    </citation>
    <scope>NUCLEOTIDE SEQUENCE [LARGE SCALE GENOMIC DNA]</scope>
    <source>
        <strain evidence="3">cv. E1</strain>
        <tissue evidence="2">Leaf</tissue>
    </source>
</reference>
<comment type="caution">
    <text evidence="2">The sequence shown here is derived from an EMBL/GenBank/DDBJ whole genome shotgun (WGS) entry which is preliminary data.</text>
</comment>
<evidence type="ECO:0000313" key="2">
    <source>
        <dbReference type="EMBL" id="KAH1122236.1"/>
    </source>
</evidence>
<evidence type="ECO:0000313" key="3">
    <source>
        <dbReference type="Proteomes" id="UP000828251"/>
    </source>
</evidence>
<accession>A0A9D3WE79</accession>
<proteinExistence type="predicted"/>